<evidence type="ECO:0000256" key="5">
    <source>
        <dbReference type="SAM" id="MobiDB-lite"/>
    </source>
</evidence>
<accession>A0A382UZ90</accession>
<evidence type="ECO:0000256" key="4">
    <source>
        <dbReference type="ARBA" id="ARBA00022827"/>
    </source>
</evidence>
<reference evidence="7" key="1">
    <citation type="submission" date="2018-05" db="EMBL/GenBank/DDBJ databases">
        <authorList>
            <person name="Lanie J.A."/>
            <person name="Ng W.-L."/>
            <person name="Kazmierczak K.M."/>
            <person name="Andrzejewski T.M."/>
            <person name="Davidsen T.M."/>
            <person name="Wayne K.J."/>
            <person name="Tettelin H."/>
            <person name="Glass J.I."/>
            <person name="Rusch D."/>
            <person name="Podicherti R."/>
            <person name="Tsui H.-C.T."/>
            <person name="Winkler M.E."/>
        </authorList>
    </citation>
    <scope>NUCLEOTIDE SEQUENCE</scope>
</reference>
<dbReference type="Gene3D" id="3.50.50.60">
    <property type="entry name" value="FAD/NAD(P)-binding domain"/>
    <property type="match status" value="1"/>
</dbReference>
<dbReference type="AlphaFoldDB" id="A0A382UZ90"/>
<dbReference type="PANTHER" id="PTHR11552:SF147">
    <property type="entry name" value="CHOLINE DEHYDROGENASE, MITOCHONDRIAL"/>
    <property type="match status" value="1"/>
</dbReference>
<organism evidence="7">
    <name type="scientific">marine metagenome</name>
    <dbReference type="NCBI Taxonomy" id="408172"/>
    <lineage>
        <taxon>unclassified sequences</taxon>
        <taxon>metagenomes</taxon>
        <taxon>ecological metagenomes</taxon>
    </lineage>
</organism>
<gene>
    <name evidence="7" type="ORF">METZ01_LOCUS392403</name>
</gene>
<comment type="similarity">
    <text evidence="2">Belongs to the GMC oxidoreductase family.</text>
</comment>
<dbReference type="InterPro" id="IPR000172">
    <property type="entry name" value="GMC_OxRdtase_N"/>
</dbReference>
<evidence type="ECO:0000256" key="3">
    <source>
        <dbReference type="ARBA" id="ARBA00022630"/>
    </source>
</evidence>
<dbReference type="PROSITE" id="PS00623">
    <property type="entry name" value="GMC_OXRED_1"/>
    <property type="match status" value="1"/>
</dbReference>
<feature type="region of interest" description="Disordered" evidence="5">
    <location>
        <begin position="174"/>
        <end position="196"/>
    </location>
</feature>
<dbReference type="SUPFAM" id="SSF51905">
    <property type="entry name" value="FAD/NAD(P)-binding domain"/>
    <property type="match status" value="1"/>
</dbReference>
<evidence type="ECO:0000256" key="1">
    <source>
        <dbReference type="ARBA" id="ARBA00001974"/>
    </source>
</evidence>
<dbReference type="Gene3D" id="3.30.410.40">
    <property type="match status" value="1"/>
</dbReference>
<proteinExistence type="inferred from homology"/>
<protein>
    <recommendedName>
        <fullName evidence="6">Glucose-methanol-choline oxidoreductase N-terminal domain-containing protein</fullName>
    </recommendedName>
</protein>
<dbReference type="Pfam" id="PF00732">
    <property type="entry name" value="GMC_oxred_N"/>
    <property type="match status" value="1"/>
</dbReference>
<feature type="non-terminal residue" evidence="7">
    <location>
        <position position="196"/>
    </location>
</feature>
<keyword evidence="3" id="KW-0285">Flavoprotein</keyword>
<evidence type="ECO:0000256" key="2">
    <source>
        <dbReference type="ARBA" id="ARBA00010790"/>
    </source>
</evidence>
<dbReference type="InterPro" id="IPR036188">
    <property type="entry name" value="FAD/NAD-bd_sf"/>
</dbReference>
<evidence type="ECO:0000259" key="6">
    <source>
        <dbReference type="PROSITE" id="PS00623"/>
    </source>
</evidence>
<dbReference type="GO" id="GO:0050660">
    <property type="term" value="F:flavin adenine dinucleotide binding"/>
    <property type="evidence" value="ECO:0007669"/>
    <property type="project" value="InterPro"/>
</dbReference>
<comment type="cofactor">
    <cofactor evidence="1">
        <name>FAD</name>
        <dbReference type="ChEBI" id="CHEBI:57692"/>
    </cofactor>
</comment>
<dbReference type="PROSITE" id="PS51257">
    <property type="entry name" value="PROKAR_LIPOPROTEIN"/>
    <property type="match status" value="1"/>
</dbReference>
<keyword evidence="4" id="KW-0274">FAD</keyword>
<feature type="domain" description="Glucose-methanol-choline oxidoreductase N-terminal" evidence="6">
    <location>
        <begin position="84"/>
        <end position="107"/>
    </location>
</feature>
<dbReference type="PANTHER" id="PTHR11552">
    <property type="entry name" value="GLUCOSE-METHANOL-CHOLINE GMC OXIDOREDUCTASE"/>
    <property type="match status" value="1"/>
</dbReference>
<dbReference type="GO" id="GO:0016614">
    <property type="term" value="F:oxidoreductase activity, acting on CH-OH group of donors"/>
    <property type="evidence" value="ECO:0007669"/>
    <property type="project" value="InterPro"/>
</dbReference>
<evidence type="ECO:0000313" key="7">
    <source>
        <dbReference type="EMBL" id="SVD39549.1"/>
    </source>
</evidence>
<dbReference type="InterPro" id="IPR012132">
    <property type="entry name" value="GMC_OxRdtase"/>
</dbReference>
<name>A0A382UZ90_9ZZZZ</name>
<dbReference type="EMBL" id="UINC01147940">
    <property type="protein sequence ID" value="SVD39549.1"/>
    <property type="molecule type" value="Genomic_DNA"/>
</dbReference>
<sequence>MKYDVVIVGAGSAGCVLAARLSENPKRSVLLLEAGPDYPEFQHLPDELKNGFNLDAGTPDSPFNWAYQASGAPGQTNPLQIARGKVVGGSSAVNSQIFLRGLPEDYDSWAALGNDQWSYINVLPFFRKLESDLDIRDDFHGSDGPIPIRREKPTDWHPFQSAFYDACVASGYPEDPDMNHPDSTGVGSVPVNNAGG</sequence>